<proteinExistence type="predicted"/>
<evidence type="ECO:0000313" key="2">
    <source>
        <dbReference type="WBParaSite" id="JU765_v2.g13357.t1"/>
    </source>
</evidence>
<sequence length="670" mass="75790">MFRNFIYIRYATSRLVVPRTVFSNGLNRKFVSANSQIVSFSSAATAEKDVNQKDKFGSLIDDVINFSQNKPNVDHSFAKKMDVESVKELEKLFEEMKPTSSKQIVVILRKLERFAMIDKANVEVFLKSEAFVSSTFSHVLGEKTDLTTLFEALMIIMKLNASFPVEQVEKDAPLSLIPSFDSVYMSLFKKVDELCSNAKLPVDSEAVIGFYCTFKNLGGHEHPAMKSFVKNIESLVKQKILELNNRGIIIALFNSLNTDDYQQLDLINPILSKIEELAPVMLLGELITIISTCADNSFRPFALLDVVSEAIKNSTEILTPNQLVKLTSAIRRLSFYHPRLVTRINSDFVNSINRFSKFPEITGILNYFTKGRMTDETAWKAICKWIVQHHKQASISDLRFCINAFAAENVDPKLIKPVASHLKSLQLQPGPNESPKKWLNTVWSLAILHELSPGLADSILKKTFQQALFQEISNVDEKCFYAQKLLQVNAAAKYDLKDYKGTLLHNVEDFIDIKPEIMQKLKYGKATTQFENYAKDVANLLPPGSVTPLIFRNDIGIFIDILVAYDTKIGKFVPMKSIEKNPEKPLNGLTAVIFFGDNHFTRRYSDADDGKRRLGGQYLMNIRHLKSTGARICVIPVDEIKKCADKVSRITFVKEQIANAKNHPFSPPSW</sequence>
<dbReference type="Proteomes" id="UP000887576">
    <property type="component" value="Unplaced"/>
</dbReference>
<protein>
    <submittedName>
        <fullName evidence="2">Uncharacterized protein</fullName>
    </submittedName>
</protein>
<name>A0AC34Q6K1_9BILA</name>
<reference evidence="2" key="1">
    <citation type="submission" date="2022-11" db="UniProtKB">
        <authorList>
            <consortium name="WormBaseParasite"/>
        </authorList>
    </citation>
    <scope>IDENTIFICATION</scope>
</reference>
<accession>A0AC34Q6K1</accession>
<evidence type="ECO:0000313" key="1">
    <source>
        <dbReference type="Proteomes" id="UP000887576"/>
    </source>
</evidence>
<organism evidence="1 2">
    <name type="scientific">Panagrolaimus sp. JU765</name>
    <dbReference type="NCBI Taxonomy" id="591449"/>
    <lineage>
        <taxon>Eukaryota</taxon>
        <taxon>Metazoa</taxon>
        <taxon>Ecdysozoa</taxon>
        <taxon>Nematoda</taxon>
        <taxon>Chromadorea</taxon>
        <taxon>Rhabditida</taxon>
        <taxon>Tylenchina</taxon>
        <taxon>Panagrolaimomorpha</taxon>
        <taxon>Panagrolaimoidea</taxon>
        <taxon>Panagrolaimidae</taxon>
        <taxon>Panagrolaimus</taxon>
    </lineage>
</organism>
<dbReference type="WBParaSite" id="JU765_v2.g13357.t1">
    <property type="protein sequence ID" value="JU765_v2.g13357.t1"/>
    <property type="gene ID" value="JU765_v2.g13357"/>
</dbReference>